<evidence type="ECO:0000256" key="5">
    <source>
        <dbReference type="SAM" id="MobiDB-lite"/>
    </source>
</evidence>
<dbReference type="AlphaFoldDB" id="A1WVP3"/>
<dbReference type="Gene3D" id="3.30.70.2190">
    <property type="match status" value="1"/>
</dbReference>
<dbReference type="Gene3D" id="3.30.70.2740">
    <property type="match status" value="1"/>
</dbReference>
<dbReference type="InterPro" id="IPR016164">
    <property type="entry name" value="FAD-linked_Oxase-like_C"/>
</dbReference>
<organism evidence="7 8">
    <name type="scientific">Halorhodospira halophila (strain DSM 244 / SL1)</name>
    <name type="common">Ectothiorhodospira halophila (strain DSM 244 / SL1)</name>
    <dbReference type="NCBI Taxonomy" id="349124"/>
    <lineage>
        <taxon>Bacteria</taxon>
        <taxon>Pseudomonadati</taxon>
        <taxon>Pseudomonadota</taxon>
        <taxon>Gammaproteobacteria</taxon>
        <taxon>Chromatiales</taxon>
        <taxon>Ectothiorhodospiraceae</taxon>
        <taxon>Halorhodospira</taxon>
    </lineage>
</organism>
<keyword evidence="4" id="KW-0274">FAD</keyword>
<feature type="compositionally biased region" description="Low complexity" evidence="5">
    <location>
        <begin position="473"/>
        <end position="491"/>
    </location>
</feature>
<dbReference type="EMBL" id="CP000544">
    <property type="protein sequence ID" value="ABM61755.1"/>
    <property type="molecule type" value="Genomic_DNA"/>
</dbReference>
<dbReference type="PROSITE" id="PS51387">
    <property type="entry name" value="FAD_PCMH"/>
    <property type="match status" value="1"/>
</dbReference>
<dbReference type="InterPro" id="IPR006094">
    <property type="entry name" value="Oxid_FAD_bind_N"/>
</dbReference>
<comment type="cofactor">
    <cofactor evidence="1">
        <name>FAD</name>
        <dbReference type="ChEBI" id="CHEBI:57692"/>
    </cofactor>
</comment>
<gene>
    <name evidence="7" type="ordered locus">Hhal_0979</name>
</gene>
<dbReference type="InterPro" id="IPR051264">
    <property type="entry name" value="FAD-oxidored/transferase_4"/>
</dbReference>
<feature type="region of interest" description="Disordered" evidence="5">
    <location>
        <begin position="469"/>
        <end position="491"/>
    </location>
</feature>
<dbReference type="SUPFAM" id="SSF55103">
    <property type="entry name" value="FAD-linked oxidases, C-terminal domain"/>
    <property type="match status" value="1"/>
</dbReference>
<evidence type="ECO:0000259" key="6">
    <source>
        <dbReference type="PROSITE" id="PS51387"/>
    </source>
</evidence>
<evidence type="ECO:0000256" key="3">
    <source>
        <dbReference type="ARBA" id="ARBA00022630"/>
    </source>
</evidence>
<dbReference type="GO" id="GO:0071949">
    <property type="term" value="F:FAD binding"/>
    <property type="evidence" value="ECO:0007669"/>
    <property type="project" value="InterPro"/>
</dbReference>
<dbReference type="Pfam" id="PF01565">
    <property type="entry name" value="FAD_binding_4"/>
    <property type="match status" value="1"/>
</dbReference>
<dbReference type="SUPFAM" id="SSF56176">
    <property type="entry name" value="FAD-binding/transporter-associated domain-like"/>
    <property type="match status" value="1"/>
</dbReference>
<evidence type="ECO:0000256" key="1">
    <source>
        <dbReference type="ARBA" id="ARBA00001974"/>
    </source>
</evidence>
<reference evidence="7 8" key="2">
    <citation type="journal article" date="2013" name="Stand. Genomic Sci.">
        <title>Complete genome sequence of Halorhodospira halophila SL1.</title>
        <authorList>
            <person name="Challacombe J.F."/>
            <person name="Majid S."/>
            <person name="Deole R."/>
            <person name="Brettin T.S."/>
            <person name="Bruce D."/>
            <person name="Delano S.F."/>
            <person name="Detter J.C."/>
            <person name="Gleasner C.D."/>
            <person name="Han C.S."/>
            <person name="Misra M."/>
            <person name="Reitenga K.G."/>
            <person name="Mikhailova N."/>
            <person name="Woyke T."/>
            <person name="Pitluck S."/>
            <person name="Nolan M."/>
            <person name="Land M.L."/>
            <person name="Saunders E."/>
            <person name="Tapia R."/>
            <person name="Lapidus A."/>
            <person name="Ivanova N."/>
            <person name="Hoff W.D."/>
        </authorList>
    </citation>
    <scope>NUCLEOTIDE SEQUENCE [LARGE SCALE GENOMIC DNA]</scope>
    <source>
        <strain evidence="8">DSM 244 / SL1</strain>
    </source>
</reference>
<dbReference type="PANTHER" id="PTHR43716">
    <property type="entry name" value="D-2-HYDROXYGLUTARATE DEHYDROGENASE, MITOCHONDRIAL"/>
    <property type="match status" value="1"/>
</dbReference>
<dbReference type="STRING" id="349124.Hhal_0979"/>
<keyword evidence="3" id="KW-0285">Flavoprotein</keyword>
<proteinExistence type="inferred from homology"/>
<dbReference type="InterPro" id="IPR016169">
    <property type="entry name" value="FAD-bd_PCMH_sub2"/>
</dbReference>
<evidence type="ECO:0000313" key="8">
    <source>
        <dbReference type="Proteomes" id="UP000000647"/>
    </source>
</evidence>
<dbReference type="FunFam" id="1.10.45.10:FF:000001">
    <property type="entry name" value="D-lactate dehydrogenase mitochondrial"/>
    <property type="match status" value="1"/>
</dbReference>
<dbReference type="InterPro" id="IPR016167">
    <property type="entry name" value="FAD-bd_PCMH_sub1"/>
</dbReference>
<dbReference type="Proteomes" id="UP000000647">
    <property type="component" value="Chromosome"/>
</dbReference>
<feature type="domain" description="FAD-binding PCMH-type" evidence="6">
    <location>
        <begin position="43"/>
        <end position="223"/>
    </location>
</feature>
<evidence type="ECO:0000256" key="4">
    <source>
        <dbReference type="ARBA" id="ARBA00022827"/>
    </source>
</evidence>
<dbReference type="Pfam" id="PF02913">
    <property type="entry name" value="FAD-oxidase_C"/>
    <property type="match status" value="1"/>
</dbReference>
<dbReference type="InterPro" id="IPR016166">
    <property type="entry name" value="FAD-bd_PCMH"/>
</dbReference>
<comment type="similarity">
    <text evidence="2">Belongs to the FAD-binding oxidoreductase/transferase type 4 family.</text>
</comment>
<dbReference type="PANTHER" id="PTHR43716:SF2">
    <property type="entry name" value="BLL6224 PROTEIN"/>
    <property type="match status" value="1"/>
</dbReference>
<sequence length="491" mass="51296">MPAMSKTSAHPLAEALRARLGAADVLTEPARIAPYMTEQRGQFPGQGRLVARPADTDEVAATVTLCRQHGATVVAQSGNTGTVGGGSPRHGDEVVLSLERMQRIRSLDADDGLLIAEAGCTLADLQEAAAAAQRFFPLSLASEAQCRIGGNLATNAGGLNVLRYGNARNLTLGLEVVLADGRVWSDLRGLRKDNSGYDLRDLFIGSEGTLGIITAAALRLLPPPRSRRVALLALPRLEPALALVRTAQAESGDAVVGAELMSAEALGMGQRLDDTPENPLPGSPWYLLLELATADPRADLDEALAAALEPAEAAGDLADALLAPTEAAAERLWRLRTAIPDGQKRAGASIKHDISVRPGYIAAFVPEALAAVTELDPAVRPCIFGHVGDGNLHFNLSQPEHAPPEAFQARAGTFHRAVHDVVRRFGGSVAAEHGVGQLKRDEVARCADPVGLELMHRIKHALDPENLLNPGKGAAAAHAASAAPPGSGAPS</sequence>
<dbReference type="Gene3D" id="3.30.465.10">
    <property type="match status" value="1"/>
</dbReference>
<dbReference type="KEGG" id="hha:Hhal_0979"/>
<evidence type="ECO:0000313" key="7">
    <source>
        <dbReference type="EMBL" id="ABM61755.1"/>
    </source>
</evidence>
<dbReference type="eggNOG" id="COG0277">
    <property type="taxonomic scope" value="Bacteria"/>
</dbReference>
<dbReference type="InterPro" id="IPR004113">
    <property type="entry name" value="FAD-bd_oxidored_4_C"/>
</dbReference>
<protein>
    <submittedName>
        <fullName evidence="7">FAD linked oxidase domain protein</fullName>
    </submittedName>
</protein>
<name>A1WVP3_HALHL</name>
<dbReference type="GO" id="GO:0022904">
    <property type="term" value="P:respiratory electron transport chain"/>
    <property type="evidence" value="ECO:0007669"/>
    <property type="project" value="TreeGrafter"/>
</dbReference>
<dbReference type="Gene3D" id="1.10.45.10">
    <property type="entry name" value="Vanillyl-alcohol Oxidase, Chain A, domain 4"/>
    <property type="match status" value="1"/>
</dbReference>
<keyword evidence="8" id="KW-1185">Reference proteome</keyword>
<dbReference type="GO" id="GO:0003824">
    <property type="term" value="F:catalytic activity"/>
    <property type="evidence" value="ECO:0007669"/>
    <property type="project" value="InterPro"/>
</dbReference>
<dbReference type="Gene3D" id="3.30.43.10">
    <property type="entry name" value="Uridine Diphospho-n-acetylenolpyruvylglucosamine Reductase, domain 2"/>
    <property type="match status" value="1"/>
</dbReference>
<accession>A1WVP3</accession>
<dbReference type="InterPro" id="IPR016171">
    <property type="entry name" value="Vanillyl_alc_oxidase_C-sub2"/>
</dbReference>
<reference evidence="8" key="1">
    <citation type="submission" date="2006-12" db="EMBL/GenBank/DDBJ databases">
        <title>Complete sequence of Halorhodospira halophila SL1.</title>
        <authorList>
            <consortium name="US DOE Joint Genome Institute"/>
            <person name="Copeland A."/>
            <person name="Lucas S."/>
            <person name="Lapidus A."/>
            <person name="Barry K."/>
            <person name="Detter J.C."/>
            <person name="Glavina del Rio T."/>
            <person name="Hammon N."/>
            <person name="Israni S."/>
            <person name="Dalin E."/>
            <person name="Tice H."/>
            <person name="Pitluck S."/>
            <person name="Saunders E."/>
            <person name="Brettin T."/>
            <person name="Bruce D."/>
            <person name="Han C."/>
            <person name="Tapia R."/>
            <person name="Schmutz J."/>
            <person name="Larimer F."/>
            <person name="Land M."/>
            <person name="Hauser L."/>
            <person name="Kyrpides N."/>
            <person name="Mikhailova N."/>
            <person name="Hoff W."/>
            <person name="Richardson P."/>
        </authorList>
    </citation>
    <scope>NUCLEOTIDE SEQUENCE [LARGE SCALE GENOMIC DNA]</scope>
    <source>
        <strain evidence="8">DSM 244 / SL1</strain>
    </source>
</reference>
<dbReference type="HOGENOM" id="CLU_017779_4_1_6"/>
<dbReference type="InterPro" id="IPR036318">
    <property type="entry name" value="FAD-bd_PCMH-like_sf"/>
</dbReference>
<evidence type="ECO:0000256" key="2">
    <source>
        <dbReference type="ARBA" id="ARBA00008000"/>
    </source>
</evidence>